<gene>
    <name evidence="5" type="ORF">HU200_024745</name>
</gene>
<sequence>MGDAAGQETTKAARITATGGDGASTRASVAPPVEEEQQRRRRRRSVPPPAAAAGVAATATATTGGSPAEQRCCGEEEEDDEQVERFYTLLANIRALRGLYSAGDGPMGGGAADGRGRKRAREAEEPWRPAFQMVDFVDEEEVGQVAGGARCGAVTTKQAGAAVTATASRGRPPRPWREPPATPTREMRSPKRAGGRSVAASQRAADLYC</sequence>
<dbReference type="InterPro" id="IPR031425">
    <property type="entry name" value="NPR1/NH1-interacting"/>
</dbReference>
<dbReference type="AlphaFoldDB" id="A0A835EW97"/>
<evidence type="ECO:0000256" key="2">
    <source>
        <dbReference type="ARBA" id="ARBA00009937"/>
    </source>
</evidence>
<comment type="similarity">
    <text evidence="2">Belongs to the NPR1-interactor family.</text>
</comment>
<dbReference type="PANTHER" id="PTHR33669">
    <property type="entry name" value="PROTEIN NEGATIVE REGULATOR OF RESISTANCE"/>
    <property type="match status" value="1"/>
</dbReference>
<reference evidence="5" key="1">
    <citation type="submission" date="2020-07" db="EMBL/GenBank/DDBJ databases">
        <title>Genome sequence and genetic diversity analysis of an under-domesticated orphan crop, white fonio (Digitaria exilis).</title>
        <authorList>
            <person name="Bennetzen J.L."/>
            <person name="Chen S."/>
            <person name="Ma X."/>
            <person name="Wang X."/>
            <person name="Yssel A.E.J."/>
            <person name="Chaluvadi S.R."/>
            <person name="Johnson M."/>
            <person name="Gangashetty P."/>
            <person name="Hamidou F."/>
            <person name="Sanogo M.D."/>
            <person name="Zwaenepoel A."/>
            <person name="Wallace J."/>
            <person name="Van De Peer Y."/>
            <person name="Van Deynze A."/>
        </authorList>
    </citation>
    <scope>NUCLEOTIDE SEQUENCE</scope>
    <source>
        <tissue evidence="5">Leaves</tissue>
    </source>
</reference>
<dbReference type="GO" id="GO:0005634">
    <property type="term" value="C:nucleus"/>
    <property type="evidence" value="ECO:0007669"/>
    <property type="project" value="UniProtKB-SubCell"/>
</dbReference>
<dbReference type="PANTHER" id="PTHR33669:SF4">
    <property type="entry name" value="NRR REPRESSOR HOMOLOG 2"/>
    <property type="match status" value="1"/>
</dbReference>
<feature type="region of interest" description="Disordered" evidence="4">
    <location>
        <begin position="155"/>
        <end position="209"/>
    </location>
</feature>
<feature type="region of interest" description="Disordered" evidence="4">
    <location>
        <begin position="99"/>
        <end position="126"/>
    </location>
</feature>
<comment type="caution">
    <text evidence="5">The sequence shown here is derived from an EMBL/GenBank/DDBJ whole genome shotgun (WGS) entry which is preliminary data.</text>
</comment>
<name>A0A835EW97_9POAL</name>
<feature type="compositionally biased region" description="Low complexity" evidence="4">
    <location>
        <begin position="51"/>
        <end position="71"/>
    </location>
</feature>
<organism evidence="5 6">
    <name type="scientific">Digitaria exilis</name>
    <dbReference type="NCBI Taxonomy" id="1010633"/>
    <lineage>
        <taxon>Eukaryota</taxon>
        <taxon>Viridiplantae</taxon>
        <taxon>Streptophyta</taxon>
        <taxon>Embryophyta</taxon>
        <taxon>Tracheophyta</taxon>
        <taxon>Spermatophyta</taxon>
        <taxon>Magnoliopsida</taxon>
        <taxon>Liliopsida</taxon>
        <taxon>Poales</taxon>
        <taxon>Poaceae</taxon>
        <taxon>PACMAD clade</taxon>
        <taxon>Panicoideae</taxon>
        <taxon>Panicodae</taxon>
        <taxon>Paniceae</taxon>
        <taxon>Anthephorinae</taxon>
        <taxon>Digitaria</taxon>
    </lineage>
</organism>
<protein>
    <submittedName>
        <fullName evidence="5">Uncharacterized protein</fullName>
    </submittedName>
</protein>
<dbReference type="Pfam" id="PF15699">
    <property type="entry name" value="NPR1_interact"/>
    <property type="match status" value="1"/>
</dbReference>
<accession>A0A835EW97</accession>
<evidence type="ECO:0000256" key="3">
    <source>
        <dbReference type="ARBA" id="ARBA00023242"/>
    </source>
</evidence>
<keyword evidence="3" id="KW-0539">Nucleus</keyword>
<comment type="subcellular location">
    <subcellularLocation>
        <location evidence="1">Nucleus</location>
    </subcellularLocation>
</comment>
<dbReference type="Proteomes" id="UP000636709">
    <property type="component" value="Unassembled WGS sequence"/>
</dbReference>
<evidence type="ECO:0000256" key="4">
    <source>
        <dbReference type="SAM" id="MobiDB-lite"/>
    </source>
</evidence>
<dbReference type="GO" id="GO:0010112">
    <property type="term" value="P:regulation of systemic acquired resistance"/>
    <property type="evidence" value="ECO:0007669"/>
    <property type="project" value="InterPro"/>
</dbReference>
<evidence type="ECO:0000313" key="6">
    <source>
        <dbReference type="Proteomes" id="UP000636709"/>
    </source>
</evidence>
<evidence type="ECO:0000256" key="1">
    <source>
        <dbReference type="ARBA" id="ARBA00004123"/>
    </source>
</evidence>
<keyword evidence="6" id="KW-1185">Reference proteome</keyword>
<dbReference type="EMBL" id="JACEFO010001700">
    <property type="protein sequence ID" value="KAF8719975.1"/>
    <property type="molecule type" value="Genomic_DNA"/>
</dbReference>
<feature type="region of interest" description="Disordered" evidence="4">
    <location>
        <begin position="1"/>
        <end position="81"/>
    </location>
</feature>
<proteinExistence type="inferred from homology"/>
<evidence type="ECO:0000313" key="5">
    <source>
        <dbReference type="EMBL" id="KAF8719975.1"/>
    </source>
</evidence>